<dbReference type="FunFam" id="1.20.1740.10:FF:000049">
    <property type="entry name" value="Solute carrier family 12 (potassium/chloride transporter), member 4"/>
    <property type="match status" value="1"/>
</dbReference>
<feature type="region of interest" description="Disordered" evidence="16">
    <location>
        <begin position="67"/>
        <end position="86"/>
    </location>
</feature>
<evidence type="ECO:0000256" key="8">
    <source>
        <dbReference type="ARBA" id="ARBA00022958"/>
    </source>
</evidence>
<dbReference type="Proteomes" id="UP000694383">
    <property type="component" value="Unplaced"/>
</dbReference>
<evidence type="ECO:0000256" key="7">
    <source>
        <dbReference type="ARBA" id="ARBA00022847"/>
    </source>
</evidence>
<feature type="transmembrane region" description="Helical" evidence="17">
    <location>
        <begin position="123"/>
        <end position="152"/>
    </location>
</feature>
<evidence type="ECO:0000256" key="17">
    <source>
        <dbReference type="SAM" id="Phobius"/>
    </source>
</evidence>
<dbReference type="GO" id="GO:0006884">
    <property type="term" value="P:cell volume homeostasis"/>
    <property type="evidence" value="ECO:0007669"/>
    <property type="project" value="TreeGrafter"/>
</dbReference>
<evidence type="ECO:0000256" key="12">
    <source>
        <dbReference type="ARBA" id="ARBA00023180"/>
    </source>
</evidence>
<dbReference type="PANTHER" id="PTHR11827">
    <property type="entry name" value="SOLUTE CARRIER FAMILY 12, CATION COTRANSPORTERS"/>
    <property type="match status" value="1"/>
</dbReference>
<reference evidence="20" key="1">
    <citation type="submission" date="2025-08" db="UniProtKB">
        <authorList>
            <consortium name="Ensembl"/>
        </authorList>
    </citation>
    <scope>IDENTIFICATION</scope>
</reference>
<dbReference type="GO" id="GO:0055064">
    <property type="term" value="P:chloride ion homeostasis"/>
    <property type="evidence" value="ECO:0007669"/>
    <property type="project" value="TreeGrafter"/>
</dbReference>
<evidence type="ECO:0000256" key="15">
    <source>
        <dbReference type="ARBA" id="ARBA00047825"/>
    </source>
</evidence>
<dbReference type="Ensembl" id="ENSOSIT00000052782.1">
    <property type="protein sequence ID" value="ENSOSIP00000050255.1"/>
    <property type="gene ID" value="ENSOSIG00000019904.1"/>
</dbReference>
<keyword evidence="3" id="KW-1003">Cell membrane</keyword>
<dbReference type="PANTHER" id="PTHR11827:SF54">
    <property type="entry name" value="SOLUTE CARRIER FAMILY 12 MEMBER 5"/>
    <property type="match status" value="1"/>
</dbReference>
<feature type="region of interest" description="Disordered" evidence="16">
    <location>
        <begin position="895"/>
        <end position="925"/>
    </location>
</feature>
<reference evidence="20" key="2">
    <citation type="submission" date="2025-09" db="UniProtKB">
        <authorList>
            <consortium name="Ensembl"/>
        </authorList>
    </citation>
    <scope>IDENTIFICATION</scope>
</reference>
<feature type="domain" description="SLC12A transporter C-terminal" evidence="19">
    <location>
        <begin position="690"/>
        <end position="765"/>
    </location>
</feature>
<evidence type="ECO:0000256" key="16">
    <source>
        <dbReference type="SAM" id="MobiDB-lite"/>
    </source>
</evidence>
<keyword evidence="9 17" id="KW-1133">Transmembrane helix</keyword>
<feature type="transmembrane region" description="Helical" evidence="17">
    <location>
        <begin position="411"/>
        <end position="437"/>
    </location>
</feature>
<dbReference type="InterPro" id="IPR004841">
    <property type="entry name" value="AA-permease/SLC12A_dom"/>
</dbReference>
<comment type="subcellular location">
    <subcellularLocation>
        <location evidence="1">Cell membrane</location>
        <topology evidence="1">Multi-pass membrane protein</topology>
    </subcellularLocation>
</comment>
<dbReference type="GO" id="GO:0055075">
    <property type="term" value="P:potassium ion homeostasis"/>
    <property type="evidence" value="ECO:0007669"/>
    <property type="project" value="TreeGrafter"/>
</dbReference>
<comment type="similarity">
    <text evidence="14">Belongs to the SLC12A transporter family. K/Cl co-transporter subfamily.</text>
</comment>
<feature type="domain" description="Amino acid permease/ SLC12A" evidence="18">
    <location>
        <begin position="96"/>
        <end position="258"/>
    </location>
</feature>
<dbReference type="InterPro" id="IPR004842">
    <property type="entry name" value="SLC12A_fam"/>
</dbReference>
<feature type="transmembrane region" description="Helical" evidence="17">
    <location>
        <begin position="540"/>
        <end position="561"/>
    </location>
</feature>
<protein>
    <submittedName>
        <fullName evidence="20">Solute carrier family 12 member 5b</fullName>
    </submittedName>
</protein>
<dbReference type="GO" id="GO:0007268">
    <property type="term" value="P:chemical synaptic transmission"/>
    <property type="evidence" value="ECO:0007669"/>
    <property type="project" value="TreeGrafter"/>
</dbReference>
<evidence type="ECO:0000256" key="1">
    <source>
        <dbReference type="ARBA" id="ARBA00004651"/>
    </source>
</evidence>
<dbReference type="GO" id="GO:1990573">
    <property type="term" value="P:potassium ion import across plasma membrane"/>
    <property type="evidence" value="ECO:0007669"/>
    <property type="project" value="TreeGrafter"/>
</dbReference>
<name>A0A8C8A5R3_9TELE</name>
<keyword evidence="13" id="KW-0868">Chloride</keyword>
<dbReference type="GO" id="GO:0005886">
    <property type="term" value="C:plasma membrane"/>
    <property type="evidence" value="ECO:0007669"/>
    <property type="project" value="UniProtKB-SubCell"/>
</dbReference>
<dbReference type="GO" id="GO:0015379">
    <property type="term" value="F:potassium:chloride symporter activity"/>
    <property type="evidence" value="ECO:0007669"/>
    <property type="project" value="InterPro"/>
</dbReference>
<feature type="compositionally biased region" description="Basic and acidic residues" evidence="16">
    <location>
        <begin position="916"/>
        <end position="925"/>
    </location>
</feature>
<dbReference type="AlphaFoldDB" id="A0A8C8A5R3"/>
<keyword evidence="4" id="KW-0633">Potassium transport</keyword>
<feature type="domain" description="Amino acid permease/ SLC12A" evidence="18">
    <location>
        <begin position="372"/>
        <end position="655"/>
    </location>
</feature>
<dbReference type="FunFam" id="1.20.1740.10:FF:000040">
    <property type="entry name" value="Solute carrier family 12 member 6"/>
    <property type="match status" value="1"/>
</dbReference>
<sequence length="1027" mass="113859">MLCLFLCVSGDANPKESSPFINSTAATDVEKSQQYDSKSMALFEEEMDTSPMVSSLLSTLANYSNLPTGSKEHEEAENNEEGPRPSKKPLGTLMGVYLPCIQNIFGVILFLRMTWMVGIGGVFGSFIIVFMCCSTTMLTAISMSAIATNGVVPAGGSYYMISRSLGPEFGGAVGICFYLGTTFAGAMYILGCIEILLIYIFPQAIALLNNMRVYGTIVLSLMALVVFVGVKYVNKLALVFLACVIFSILAVYAGVINTAFEPPTFPVCLLGNRTLMSKGYDVCAKVIEIDNETVTTKLWSSFCDSDSLNATCDEYFTNNNVTEIQGIPGVTSGILAENLFGYYLEKGMFLEKRGLLSNVDPDSPTTNSNRYVLADITSFFTLLVGIYFPSVTGIMAGSNRSGDLRDAQKSIPIGTIAAITTTSTVYMSCVILFGACIEGVVLRDKFGEGVNGNLVIGTLAWPSPWVIVFGSFFSTCGAGLQSLTGAPRLLQAISRDGIIPFLRVFGHGKANGEPTWALLLTASICEIGIIIASLDSVAPILSMFFLMCYMFVNLACALQTLLRTPNWRPRFKFYHWALSFLGMSLCLSLMFICSWYYAIVAMGIATCIYKYIEFCGAEKEWGDGIRGISLSAARFALMRLEEGPPHTKNWRPQILVLMSMDATQNVEQPRLLSLTNQLKAGKGLTIVGTTSLRKLMETEKVKGFSQVVISSNLRDGTSHLIQVGGLGGLKHNTVMVSWPCNWKQPEYYQQFRNFIEVVRETTLASLALLVPKNISSYPSNGERFTEGHIDVWWIVHDGGMLMLLPFLLRQHKVWRKCKMRIFTVAQMDDNSIQMKKDLIMFLYHLRLDAVVEVVEMLDNDISAYTYEKTLVMEQRSQILKQMHLTKNEMEREIQSITDSSRGSIRRKNPPTLQSQHKAEGGDAVAEKPEEKVILWKIKNYLTEAGKDLFSMRPNQVDLRRMHTAVRLNDVITKKSKEAKLVLLNMPGPPKNRVGDENYMEFLEVLTEGLNRVLLVRGGGREVITIYS</sequence>
<keyword evidence="6 17" id="KW-0812">Transmembrane</keyword>
<keyword evidence="2" id="KW-0813">Transport</keyword>
<evidence type="ECO:0000256" key="6">
    <source>
        <dbReference type="ARBA" id="ARBA00022692"/>
    </source>
</evidence>
<feature type="transmembrane region" description="Helical" evidence="17">
    <location>
        <begin position="371"/>
        <end position="391"/>
    </location>
</feature>
<feature type="transmembrane region" description="Helical" evidence="17">
    <location>
        <begin position="236"/>
        <end position="255"/>
    </location>
</feature>
<feature type="transmembrane region" description="Helical" evidence="17">
    <location>
        <begin position="516"/>
        <end position="534"/>
    </location>
</feature>
<evidence type="ECO:0000313" key="21">
    <source>
        <dbReference type="Proteomes" id="UP000694383"/>
    </source>
</evidence>
<evidence type="ECO:0000259" key="18">
    <source>
        <dbReference type="Pfam" id="PF00324"/>
    </source>
</evidence>
<keyword evidence="5" id="KW-0597">Phosphoprotein</keyword>
<evidence type="ECO:0000259" key="19">
    <source>
        <dbReference type="Pfam" id="PF03522"/>
    </source>
</evidence>
<evidence type="ECO:0000256" key="9">
    <source>
        <dbReference type="ARBA" id="ARBA00022989"/>
    </source>
</evidence>
<keyword evidence="21" id="KW-1185">Reference proteome</keyword>
<evidence type="ECO:0000256" key="5">
    <source>
        <dbReference type="ARBA" id="ARBA00022553"/>
    </source>
</evidence>
<dbReference type="Pfam" id="PF00324">
    <property type="entry name" value="AA_permease"/>
    <property type="match status" value="2"/>
</dbReference>
<dbReference type="GO" id="GO:0045202">
    <property type="term" value="C:synapse"/>
    <property type="evidence" value="ECO:0007669"/>
    <property type="project" value="GOC"/>
</dbReference>
<comment type="catalytic activity">
    <reaction evidence="15">
        <text>K(+)(in) + chloride(in) = K(+)(out) + chloride(out)</text>
        <dbReference type="Rhea" id="RHEA:72427"/>
        <dbReference type="ChEBI" id="CHEBI:17996"/>
        <dbReference type="ChEBI" id="CHEBI:29103"/>
    </reaction>
</comment>
<accession>A0A8C8A5R3</accession>
<evidence type="ECO:0000256" key="3">
    <source>
        <dbReference type="ARBA" id="ARBA00022475"/>
    </source>
</evidence>
<feature type="domain" description="SLC12A transporter C-terminal" evidence="19">
    <location>
        <begin position="960"/>
        <end position="1027"/>
    </location>
</feature>
<evidence type="ECO:0000256" key="14">
    <source>
        <dbReference type="ARBA" id="ARBA00046331"/>
    </source>
</evidence>
<evidence type="ECO:0000313" key="20">
    <source>
        <dbReference type="Ensembl" id="ENSOSIP00000050255.1"/>
    </source>
</evidence>
<evidence type="ECO:0000256" key="10">
    <source>
        <dbReference type="ARBA" id="ARBA00023065"/>
    </source>
</evidence>
<organism evidence="20 21">
    <name type="scientific">Oryzias sinensis</name>
    <name type="common">Chinese medaka</name>
    <dbReference type="NCBI Taxonomy" id="183150"/>
    <lineage>
        <taxon>Eukaryota</taxon>
        <taxon>Metazoa</taxon>
        <taxon>Chordata</taxon>
        <taxon>Craniata</taxon>
        <taxon>Vertebrata</taxon>
        <taxon>Euteleostomi</taxon>
        <taxon>Actinopterygii</taxon>
        <taxon>Neopterygii</taxon>
        <taxon>Teleostei</taxon>
        <taxon>Neoteleostei</taxon>
        <taxon>Acanthomorphata</taxon>
        <taxon>Ovalentaria</taxon>
        <taxon>Atherinomorphae</taxon>
        <taxon>Beloniformes</taxon>
        <taxon>Adrianichthyidae</taxon>
        <taxon>Oryziinae</taxon>
        <taxon>Oryzias</taxon>
    </lineage>
</organism>
<dbReference type="Pfam" id="PF03522">
    <property type="entry name" value="SLC12"/>
    <property type="match status" value="3"/>
</dbReference>
<evidence type="ECO:0000256" key="4">
    <source>
        <dbReference type="ARBA" id="ARBA00022538"/>
    </source>
</evidence>
<dbReference type="NCBIfam" id="TIGR00930">
    <property type="entry name" value="2a30"/>
    <property type="match status" value="1"/>
</dbReference>
<evidence type="ECO:0000256" key="11">
    <source>
        <dbReference type="ARBA" id="ARBA00023136"/>
    </source>
</evidence>
<keyword evidence="11 17" id="KW-0472">Membrane</keyword>
<feature type="transmembrane region" description="Helical" evidence="17">
    <location>
        <begin position="213"/>
        <end position="230"/>
    </location>
</feature>
<keyword evidence="12" id="KW-0325">Glycoprotein</keyword>
<feature type="transmembrane region" description="Helical" evidence="17">
    <location>
        <begin position="573"/>
        <end position="598"/>
    </location>
</feature>
<evidence type="ECO:0000256" key="2">
    <source>
        <dbReference type="ARBA" id="ARBA00022448"/>
    </source>
</evidence>
<evidence type="ECO:0000256" key="13">
    <source>
        <dbReference type="ARBA" id="ARBA00023214"/>
    </source>
</evidence>
<dbReference type="InterPro" id="IPR018491">
    <property type="entry name" value="SLC12_C"/>
</dbReference>
<keyword evidence="10" id="KW-0406">Ion transport</keyword>
<dbReference type="InterPro" id="IPR000076">
    <property type="entry name" value="KCL_cotranspt"/>
</dbReference>
<keyword evidence="7" id="KW-0769">Symport</keyword>
<feature type="transmembrane region" description="Helical" evidence="17">
    <location>
        <begin position="172"/>
        <end position="201"/>
    </location>
</feature>
<feature type="compositionally biased region" description="Basic and acidic residues" evidence="16">
    <location>
        <begin position="70"/>
        <end position="84"/>
    </location>
</feature>
<dbReference type="GeneTree" id="ENSGT00940000165387"/>
<proteinExistence type="inferred from homology"/>
<dbReference type="Gene3D" id="1.20.1740.10">
    <property type="entry name" value="Amino acid/polyamine transporter I"/>
    <property type="match status" value="1"/>
</dbReference>
<dbReference type="PRINTS" id="PR01081">
    <property type="entry name" value="KCLTRNSPORT"/>
</dbReference>
<feature type="domain" description="SLC12A transporter C-terminal" evidence="19">
    <location>
        <begin position="784"/>
        <end position="908"/>
    </location>
</feature>
<keyword evidence="8" id="KW-0630">Potassium</keyword>